<evidence type="ECO:0000256" key="1">
    <source>
        <dbReference type="SAM" id="Phobius"/>
    </source>
</evidence>
<keyword evidence="1" id="KW-0472">Membrane</keyword>
<reference evidence="2" key="1">
    <citation type="submission" date="2015-10" db="EMBL/GenBank/DDBJ databases">
        <authorList>
            <person name="Martinez-Garcia P.J."/>
            <person name="Crepeau M.W."/>
            <person name="Puiu D."/>
            <person name="Gonzalez-Ibeas D."/>
            <person name="Whalen J."/>
            <person name="Stevens K."/>
            <person name="Paul R."/>
            <person name="Butterfield T."/>
            <person name="Britton M."/>
            <person name="Reagan R."/>
            <person name="Chakraborty S."/>
            <person name="Walawage S.L."/>
            <person name="Vasquez-Gross H.A."/>
            <person name="Cardeno C."/>
            <person name="Famula R."/>
            <person name="Pratt K."/>
            <person name="Kuruganti S."/>
            <person name="Aradhya M.K."/>
            <person name="Leslie C.A."/>
            <person name="Dandekar A.M."/>
            <person name="Salzberg S.L."/>
            <person name="Wegrzyn J.L."/>
            <person name="Langley C.H."/>
            <person name="Neale D.B."/>
        </authorList>
    </citation>
    <scope>NUCLEOTIDE SEQUENCE</scope>
    <source>
        <tissue evidence="2">Leaves</tissue>
    </source>
</reference>
<evidence type="ECO:0000313" key="3">
    <source>
        <dbReference type="Proteomes" id="UP000619265"/>
    </source>
</evidence>
<dbReference type="Gramene" id="Jr04_14560_p2">
    <property type="protein sequence ID" value="cds.Jr04_14560_p2"/>
    <property type="gene ID" value="Jr04_14560"/>
</dbReference>
<sequence>SISILSCFCLFFFFFFFFIFFFSFFLFFVRVFRSSPSGSYGPMNAPTLLVPRGSFYTCCSFIHSSWPERCNWLQEVENFLGFLNLSLFRSCKRNSLIEAKEPSLDIP</sequence>
<dbReference type="AlphaFoldDB" id="A0A833XU23"/>
<name>A0A833XU23_JUGRE</name>
<reference evidence="2" key="2">
    <citation type="submission" date="2020-03" db="EMBL/GenBank/DDBJ databases">
        <title>Walnut 2.0.</title>
        <authorList>
            <person name="Marrano A."/>
            <person name="Britton M."/>
            <person name="Zimin A.V."/>
            <person name="Zaini P.A."/>
            <person name="Workman R."/>
            <person name="Puiu D."/>
            <person name="Bianco L."/>
            <person name="Allen B.J."/>
            <person name="Troggio M."/>
            <person name="Leslie C.A."/>
            <person name="Timp W."/>
            <person name="Dendekar A."/>
            <person name="Salzberg S.L."/>
            <person name="Neale D.B."/>
        </authorList>
    </citation>
    <scope>NUCLEOTIDE SEQUENCE</scope>
    <source>
        <tissue evidence="2">Leaves</tissue>
    </source>
</reference>
<dbReference type="Proteomes" id="UP000619265">
    <property type="component" value="Unassembled WGS sequence"/>
</dbReference>
<dbReference type="EMBL" id="LIHL02000004">
    <property type="protein sequence ID" value="KAF5472838.1"/>
    <property type="molecule type" value="Genomic_DNA"/>
</dbReference>
<feature type="transmembrane region" description="Helical" evidence="1">
    <location>
        <begin position="7"/>
        <end position="29"/>
    </location>
</feature>
<accession>A0A833XU23</accession>
<evidence type="ECO:0000313" key="2">
    <source>
        <dbReference type="EMBL" id="KAF5472838.1"/>
    </source>
</evidence>
<proteinExistence type="predicted"/>
<protein>
    <submittedName>
        <fullName evidence="2">Uncharacterized protein</fullName>
    </submittedName>
</protein>
<keyword evidence="1" id="KW-1133">Transmembrane helix</keyword>
<feature type="non-terminal residue" evidence="2">
    <location>
        <position position="107"/>
    </location>
</feature>
<gene>
    <name evidence="2" type="ORF">F2P56_009514</name>
</gene>
<comment type="caution">
    <text evidence="2">The sequence shown here is derived from an EMBL/GenBank/DDBJ whole genome shotgun (WGS) entry which is preliminary data.</text>
</comment>
<keyword evidence="1" id="KW-0812">Transmembrane</keyword>
<organism evidence="2 3">
    <name type="scientific">Juglans regia</name>
    <name type="common">English walnut</name>
    <dbReference type="NCBI Taxonomy" id="51240"/>
    <lineage>
        <taxon>Eukaryota</taxon>
        <taxon>Viridiplantae</taxon>
        <taxon>Streptophyta</taxon>
        <taxon>Embryophyta</taxon>
        <taxon>Tracheophyta</taxon>
        <taxon>Spermatophyta</taxon>
        <taxon>Magnoliopsida</taxon>
        <taxon>eudicotyledons</taxon>
        <taxon>Gunneridae</taxon>
        <taxon>Pentapetalae</taxon>
        <taxon>rosids</taxon>
        <taxon>fabids</taxon>
        <taxon>Fagales</taxon>
        <taxon>Juglandaceae</taxon>
        <taxon>Juglans</taxon>
    </lineage>
</organism>